<dbReference type="GO" id="GO:0005509">
    <property type="term" value="F:calcium ion binding"/>
    <property type="evidence" value="ECO:0007669"/>
    <property type="project" value="InterPro"/>
</dbReference>
<gene>
    <name evidence="3" type="ORF">S01H1_74571</name>
</gene>
<organism evidence="3">
    <name type="scientific">marine sediment metagenome</name>
    <dbReference type="NCBI Taxonomy" id="412755"/>
    <lineage>
        <taxon>unclassified sequences</taxon>
        <taxon>metagenomes</taxon>
        <taxon>ecological metagenomes</taxon>
    </lineage>
</organism>
<protein>
    <recommendedName>
        <fullName evidence="2">EF-hand domain-containing protein</fullName>
    </recommendedName>
</protein>
<dbReference type="InterPro" id="IPR056909">
    <property type="entry name" value="SU10_portal"/>
</dbReference>
<dbReference type="AlphaFoldDB" id="X0YML0"/>
<evidence type="ECO:0000256" key="1">
    <source>
        <dbReference type="SAM" id="MobiDB-lite"/>
    </source>
</evidence>
<dbReference type="Pfam" id="PF23899">
    <property type="entry name" value="SU10_portal"/>
    <property type="match status" value="1"/>
</dbReference>
<feature type="domain" description="EF-hand" evidence="2">
    <location>
        <begin position="29"/>
        <end position="61"/>
    </location>
</feature>
<feature type="region of interest" description="Disordered" evidence="1">
    <location>
        <begin position="1"/>
        <end position="27"/>
    </location>
</feature>
<dbReference type="PROSITE" id="PS50222">
    <property type="entry name" value="EF_HAND_2"/>
    <property type="match status" value="1"/>
</dbReference>
<comment type="caution">
    <text evidence="3">The sequence shown here is derived from an EMBL/GenBank/DDBJ whole genome shotgun (WGS) entry which is preliminary data.</text>
</comment>
<evidence type="ECO:0000313" key="3">
    <source>
        <dbReference type="EMBL" id="GAG37941.1"/>
    </source>
</evidence>
<name>X0YML0_9ZZZZ</name>
<reference evidence="3" key="1">
    <citation type="journal article" date="2014" name="Front. Microbiol.">
        <title>High frequency of phylogenetically diverse reductive dehalogenase-homologous genes in deep subseafloor sedimentary metagenomes.</title>
        <authorList>
            <person name="Kawai M."/>
            <person name="Futagami T."/>
            <person name="Toyoda A."/>
            <person name="Takaki Y."/>
            <person name="Nishi S."/>
            <person name="Hori S."/>
            <person name="Arai W."/>
            <person name="Tsubouchi T."/>
            <person name="Morono Y."/>
            <person name="Uchiyama I."/>
            <person name="Ito T."/>
            <person name="Fujiyama A."/>
            <person name="Inagaki F."/>
            <person name="Takami H."/>
        </authorList>
    </citation>
    <scope>NUCLEOTIDE SEQUENCE</scope>
    <source>
        <strain evidence="3">Expedition CK06-06</strain>
    </source>
</reference>
<feature type="non-terminal residue" evidence="3">
    <location>
        <position position="239"/>
    </location>
</feature>
<evidence type="ECO:0000259" key="2">
    <source>
        <dbReference type="PROSITE" id="PS50222"/>
    </source>
</evidence>
<accession>X0YML0</accession>
<dbReference type="InterPro" id="IPR002048">
    <property type="entry name" value="EF_hand_dom"/>
</dbReference>
<feature type="non-terminal residue" evidence="3">
    <location>
        <position position="1"/>
    </location>
</feature>
<dbReference type="EMBL" id="BARS01049898">
    <property type="protein sequence ID" value="GAG37941.1"/>
    <property type="molecule type" value="Genomic_DNA"/>
</dbReference>
<proteinExistence type="predicted"/>
<sequence length="239" mass="27244">SEERITTEEANCRKDKTDDNRVPGKEKSQETIILREAFMQIDVNEDGKSELKQIFIANGKKLEMSDADRQPFHAICPHPLPHKHFGIATLEKVKDIQRISSELTRQMLNNLYRTNQPGHAVWEQGIGENTMDDLLTTRVGRIARFKRPVAESYAPMTVPFTAGESFPMLQYMDKMKRDRTGISADSEGLSPEALKNIQTTVMAQSTDLSKMKIESIARTFAETGFKTLFRHIHELVLKH</sequence>